<dbReference type="EMBL" id="JBHSPH010000002">
    <property type="protein sequence ID" value="MFC5862175.1"/>
    <property type="molecule type" value="Genomic_DNA"/>
</dbReference>
<reference evidence="3" key="1">
    <citation type="journal article" date="2019" name="Int. J. Syst. Evol. Microbiol.">
        <title>The Global Catalogue of Microorganisms (GCM) 10K type strain sequencing project: providing services to taxonomists for standard genome sequencing and annotation.</title>
        <authorList>
            <consortium name="The Broad Institute Genomics Platform"/>
            <consortium name="The Broad Institute Genome Sequencing Center for Infectious Disease"/>
            <person name="Wu L."/>
            <person name="Ma J."/>
        </authorList>
    </citation>
    <scope>NUCLEOTIDE SEQUENCE [LARGE SCALE GENOMIC DNA]</scope>
    <source>
        <strain evidence="3">JCM 4087</strain>
    </source>
</reference>
<accession>A0ABW1EDP5</accession>
<sequence length="106" mass="12054">MAQSPKTTIAPLDSLRAIIRDKRKGLELTQEQLSFLTGYDRTYINRVERGKRNPSFTAILNICSVLRLTPSATMRAIEAEAGFEFISEQQLAIGLLKRKRVAKFKR</sequence>
<dbReference type="SMART" id="SM00530">
    <property type="entry name" value="HTH_XRE"/>
    <property type="match status" value="1"/>
</dbReference>
<gene>
    <name evidence="2" type="ORF">ACFPT7_07715</name>
</gene>
<organism evidence="2 3">
    <name type="scientific">Acidicapsa dinghuensis</name>
    <dbReference type="NCBI Taxonomy" id="2218256"/>
    <lineage>
        <taxon>Bacteria</taxon>
        <taxon>Pseudomonadati</taxon>
        <taxon>Acidobacteriota</taxon>
        <taxon>Terriglobia</taxon>
        <taxon>Terriglobales</taxon>
        <taxon>Acidobacteriaceae</taxon>
        <taxon>Acidicapsa</taxon>
    </lineage>
</organism>
<dbReference type="InterPro" id="IPR001387">
    <property type="entry name" value="Cro/C1-type_HTH"/>
</dbReference>
<evidence type="ECO:0000313" key="3">
    <source>
        <dbReference type="Proteomes" id="UP001596091"/>
    </source>
</evidence>
<dbReference type="Pfam" id="PF01381">
    <property type="entry name" value="HTH_3"/>
    <property type="match status" value="1"/>
</dbReference>
<proteinExistence type="predicted"/>
<evidence type="ECO:0000259" key="1">
    <source>
        <dbReference type="PROSITE" id="PS50943"/>
    </source>
</evidence>
<dbReference type="CDD" id="cd00093">
    <property type="entry name" value="HTH_XRE"/>
    <property type="match status" value="1"/>
</dbReference>
<dbReference type="Gene3D" id="1.10.260.40">
    <property type="entry name" value="lambda repressor-like DNA-binding domains"/>
    <property type="match status" value="1"/>
</dbReference>
<dbReference type="RefSeq" id="WP_263338443.1">
    <property type="nucleotide sequence ID" value="NZ_JAGSYH010000004.1"/>
</dbReference>
<comment type="caution">
    <text evidence="2">The sequence shown here is derived from an EMBL/GenBank/DDBJ whole genome shotgun (WGS) entry which is preliminary data.</text>
</comment>
<dbReference type="PROSITE" id="PS50943">
    <property type="entry name" value="HTH_CROC1"/>
    <property type="match status" value="1"/>
</dbReference>
<protein>
    <submittedName>
        <fullName evidence="2">Helix-turn-helix domain-containing protein</fullName>
    </submittedName>
</protein>
<dbReference type="SUPFAM" id="SSF47413">
    <property type="entry name" value="lambda repressor-like DNA-binding domains"/>
    <property type="match status" value="1"/>
</dbReference>
<name>A0ABW1EDP5_9BACT</name>
<feature type="domain" description="HTH cro/C1-type" evidence="1">
    <location>
        <begin position="19"/>
        <end position="73"/>
    </location>
</feature>
<evidence type="ECO:0000313" key="2">
    <source>
        <dbReference type="EMBL" id="MFC5862175.1"/>
    </source>
</evidence>
<keyword evidence="3" id="KW-1185">Reference proteome</keyword>
<dbReference type="Proteomes" id="UP001596091">
    <property type="component" value="Unassembled WGS sequence"/>
</dbReference>
<dbReference type="InterPro" id="IPR010982">
    <property type="entry name" value="Lambda_DNA-bd_dom_sf"/>
</dbReference>